<dbReference type="InterPro" id="IPR040349">
    <property type="entry name" value="Csm1/Pcs1"/>
</dbReference>
<feature type="compositionally biased region" description="Polar residues" evidence="2">
    <location>
        <begin position="58"/>
        <end position="83"/>
    </location>
</feature>
<dbReference type="GO" id="GO:0051315">
    <property type="term" value="P:attachment of mitotic spindle microtubules to kinetochore"/>
    <property type="evidence" value="ECO:0007669"/>
    <property type="project" value="TreeGrafter"/>
</dbReference>
<dbReference type="RefSeq" id="XP_020064657.1">
    <property type="nucleotide sequence ID" value="XM_020207445.1"/>
</dbReference>
<organism evidence="4 5">
    <name type="scientific">Suhomyces tanzawaensis NRRL Y-17324</name>
    <dbReference type="NCBI Taxonomy" id="984487"/>
    <lineage>
        <taxon>Eukaryota</taxon>
        <taxon>Fungi</taxon>
        <taxon>Dikarya</taxon>
        <taxon>Ascomycota</taxon>
        <taxon>Saccharomycotina</taxon>
        <taxon>Pichiomycetes</taxon>
        <taxon>Debaryomycetaceae</taxon>
        <taxon>Suhomyces</taxon>
    </lineage>
</organism>
<feature type="compositionally biased region" description="Basic residues" evidence="2">
    <location>
        <begin position="1"/>
        <end position="10"/>
    </location>
</feature>
<dbReference type="STRING" id="984487.A0A1E4SJ46"/>
<keyword evidence="1" id="KW-0175">Coiled coil</keyword>
<proteinExistence type="predicted"/>
<evidence type="ECO:0000256" key="2">
    <source>
        <dbReference type="SAM" id="MobiDB-lite"/>
    </source>
</evidence>
<dbReference type="GO" id="GO:0033551">
    <property type="term" value="C:monopolin complex"/>
    <property type="evidence" value="ECO:0007669"/>
    <property type="project" value="InterPro"/>
</dbReference>
<dbReference type="Gene3D" id="3.90.1150.80">
    <property type="match status" value="1"/>
</dbReference>
<sequence>MGPKTRKTTQKKHEGQESASDSKAPATKGKSKDSNGAKEVKERTSRRLSSRFSEEADSSTPNTKRKITSTVPQGAPNASSSVSKKLKSNPIVTEQDIIKSNNSQELVEFINSLVNTKQDEVFTKYQQKVQSQLESDHELIEELNSTVIEKQAIIDNLIKELEEAKKVKYPKLLSTNSTVLDINDTNGTKDQVYQSPIRKKKVKRIDGMDTEESSSHLINQDQLSKELENIGFTLDMLELLTGLRITNFQEDGTRYYFDVKQTSTSSNSSTESIFINYRLVISKTFESTAEINYIPTFLEALEDDFEQDEDDSILEIDLIRNANYLKRILPEYLCENLSFPYNTLSQFYGKVNRALNKRARN</sequence>
<dbReference type="GO" id="GO:0045144">
    <property type="term" value="P:meiotic sister chromatid segregation"/>
    <property type="evidence" value="ECO:0007669"/>
    <property type="project" value="TreeGrafter"/>
</dbReference>
<evidence type="ECO:0000313" key="5">
    <source>
        <dbReference type="Proteomes" id="UP000094285"/>
    </source>
</evidence>
<keyword evidence="5" id="KW-1185">Reference proteome</keyword>
<feature type="coiled-coil region" evidence="1">
    <location>
        <begin position="140"/>
        <end position="167"/>
    </location>
</feature>
<dbReference type="GO" id="GO:1990644">
    <property type="term" value="F:microtubule site clamp"/>
    <property type="evidence" value="ECO:0007669"/>
    <property type="project" value="TreeGrafter"/>
</dbReference>
<dbReference type="GO" id="GO:0034506">
    <property type="term" value="C:chromosome, centromeric core domain"/>
    <property type="evidence" value="ECO:0007669"/>
    <property type="project" value="TreeGrafter"/>
</dbReference>
<accession>A0A1E4SJ46</accession>
<protein>
    <recommendedName>
        <fullName evidence="3">Monopolin complex subunit Csm1/Pcs1 C-terminal domain-containing protein</fullName>
    </recommendedName>
</protein>
<dbReference type="GeneID" id="30981582"/>
<evidence type="ECO:0000256" key="1">
    <source>
        <dbReference type="SAM" id="Coils"/>
    </source>
</evidence>
<feature type="domain" description="Monopolin complex subunit Csm1/Pcs1 C-terminal" evidence="3">
    <location>
        <begin position="232"/>
        <end position="342"/>
    </location>
</feature>
<evidence type="ECO:0000259" key="3">
    <source>
        <dbReference type="Pfam" id="PF12539"/>
    </source>
</evidence>
<dbReference type="GO" id="GO:0005730">
    <property type="term" value="C:nucleolus"/>
    <property type="evidence" value="ECO:0007669"/>
    <property type="project" value="TreeGrafter"/>
</dbReference>
<dbReference type="InterPro" id="IPR038608">
    <property type="entry name" value="Csm1/Pcs1_C_sf"/>
</dbReference>
<dbReference type="Proteomes" id="UP000094285">
    <property type="component" value="Unassembled WGS sequence"/>
</dbReference>
<dbReference type="GO" id="GO:0072686">
    <property type="term" value="C:mitotic spindle"/>
    <property type="evidence" value="ECO:0007669"/>
    <property type="project" value="TreeGrafter"/>
</dbReference>
<feature type="region of interest" description="Disordered" evidence="2">
    <location>
        <begin position="1"/>
        <end position="88"/>
    </location>
</feature>
<feature type="compositionally biased region" description="Basic and acidic residues" evidence="2">
    <location>
        <begin position="30"/>
        <end position="45"/>
    </location>
</feature>
<gene>
    <name evidence="4" type="ORF">CANTADRAFT_25507</name>
</gene>
<dbReference type="EMBL" id="KV453911">
    <property type="protein sequence ID" value="ODV79535.1"/>
    <property type="molecule type" value="Genomic_DNA"/>
</dbReference>
<reference evidence="5" key="1">
    <citation type="submission" date="2016-05" db="EMBL/GenBank/DDBJ databases">
        <title>Comparative genomics of biotechnologically important yeasts.</title>
        <authorList>
            <consortium name="DOE Joint Genome Institute"/>
            <person name="Riley R."/>
            <person name="Haridas S."/>
            <person name="Wolfe K.H."/>
            <person name="Lopes M.R."/>
            <person name="Hittinger C.T."/>
            <person name="Goker M."/>
            <person name="Salamov A."/>
            <person name="Wisecaver J."/>
            <person name="Long T.M."/>
            <person name="Aerts A.L."/>
            <person name="Barry K."/>
            <person name="Choi C."/>
            <person name="Clum A."/>
            <person name="Coughlan A.Y."/>
            <person name="Deshpande S."/>
            <person name="Douglass A.P."/>
            <person name="Hanson S.J."/>
            <person name="Klenk H.-P."/>
            <person name="Labutti K."/>
            <person name="Lapidus A."/>
            <person name="Lindquist E."/>
            <person name="Lipzen A."/>
            <person name="Meier-Kolthoff J.P."/>
            <person name="Ohm R.A."/>
            <person name="Otillar R.P."/>
            <person name="Pangilinan J."/>
            <person name="Peng Y."/>
            <person name="Rokas A."/>
            <person name="Rosa C.A."/>
            <person name="Scheuner C."/>
            <person name="Sibirny A.A."/>
            <person name="Slot J.C."/>
            <person name="Stielow J.B."/>
            <person name="Sun H."/>
            <person name="Kurtzman C.P."/>
            <person name="Blackwell M."/>
            <person name="Grigoriev I.V."/>
            <person name="Jeffries T.W."/>
        </authorList>
    </citation>
    <scope>NUCLEOTIDE SEQUENCE [LARGE SCALE GENOMIC DNA]</scope>
    <source>
        <strain evidence="5">NRRL Y-17324</strain>
    </source>
</reference>
<dbReference type="Pfam" id="PF12539">
    <property type="entry name" value="Csm1"/>
    <property type="match status" value="1"/>
</dbReference>
<dbReference type="CDD" id="cd23787">
    <property type="entry name" value="RWD_CSM1"/>
    <property type="match status" value="1"/>
</dbReference>
<dbReference type="PANTHER" id="PTHR28006:SF1">
    <property type="entry name" value="MONOPOLIN COMPLEX SUBUNIT CSM1"/>
    <property type="match status" value="1"/>
</dbReference>
<dbReference type="InterPro" id="IPR020981">
    <property type="entry name" value="Csm1/Pcs1_C"/>
</dbReference>
<name>A0A1E4SJ46_9ASCO</name>
<dbReference type="PANTHER" id="PTHR28006">
    <property type="entry name" value="MONOPOLIN COMPLEX SUBUNIT CSM1"/>
    <property type="match status" value="1"/>
</dbReference>
<evidence type="ECO:0000313" key="4">
    <source>
        <dbReference type="EMBL" id="ODV79535.1"/>
    </source>
</evidence>
<dbReference type="AlphaFoldDB" id="A0A1E4SJ46"/>
<dbReference type="OrthoDB" id="2431049at2759"/>